<comment type="caution">
    <text evidence="2">The sequence shown here is derived from an EMBL/GenBank/DDBJ whole genome shotgun (WGS) entry which is preliminary data.</text>
</comment>
<organism evidence="2 3">
    <name type="scientific">Xanthomarina spongicola</name>
    <dbReference type="NCBI Taxonomy" id="570520"/>
    <lineage>
        <taxon>Bacteria</taxon>
        <taxon>Pseudomonadati</taxon>
        <taxon>Bacteroidota</taxon>
        <taxon>Flavobacteriia</taxon>
        <taxon>Flavobacteriales</taxon>
        <taxon>Flavobacteriaceae</taxon>
        <taxon>Xanthomarina</taxon>
    </lineage>
</organism>
<dbReference type="InterPro" id="IPR022028">
    <property type="entry name" value="DUF3604"/>
</dbReference>
<proteinExistence type="predicted"/>
<accession>A0A316EDL6</accession>
<feature type="region of interest" description="Disordered" evidence="1">
    <location>
        <begin position="22"/>
        <end position="41"/>
    </location>
</feature>
<dbReference type="EMBL" id="QGGP01000001">
    <property type="protein sequence ID" value="PWK21050.1"/>
    <property type="molecule type" value="Genomic_DNA"/>
</dbReference>
<evidence type="ECO:0000256" key="1">
    <source>
        <dbReference type="SAM" id="MobiDB-lite"/>
    </source>
</evidence>
<dbReference type="RefSeq" id="WP_109681286.1">
    <property type="nucleotide sequence ID" value="NZ_QGGP01000001.1"/>
</dbReference>
<dbReference type="Proteomes" id="UP000245430">
    <property type="component" value="Unassembled WGS sequence"/>
</dbReference>
<keyword evidence="3" id="KW-1185">Reference proteome</keyword>
<sequence length="624" mass="70357">MKKLTFLLVALALVACKNDKTTEVNTEKETTSETNSTSESASSEYPTKVFWGDTHLHTDLSLDAGAFGNRIGMDEAYKFARGEEVTSSTGLKAKLARPLDFLVIADHSDGMGVFPGIVNKEEWATKLKEYPRWRKFYDEGKNSEMALDIISNFSQRTLSFKTNDSTMMRPVWNSVVEAAEKYNEPGKFTAFIGYEWTSLIKGNNLHRNVIYRDNGDKAITQIPYTNEDSSDPEKLWENLASYEERTGGQVLAIPHNGNLSNGMMFMEETISGKEFDEAYLKKRAKWEPLYEVTQIKGDGETHPYLSPNDEFADYENWDYGNLDLSALKTNEMLEHEYARSALKIGLKYKTTMGTNPYKFGMVGSTDSHTSLATADDDNFYGKASNVEPSKDRWKHPFVQSDKGIIYTWQTIASGYAAVWAHENTRASIWDAMARKETYGTTGARMQIRFFGGWNYTDSDLSNLVEAGYSKGVPMGGDLINAGTKKPTFIVYTLMDPLNGSLDRIQIVKGWAHADGTLEEKVFDVVWSGNREIDSNGKVPSVGNSVNLEDGTWDNSIGATELKAVWTDPNFDPTLEAFYYVRVIEIPTPRWTLYDKLNYGVEFTDEVPLTHTERGYTSPIWYSPK</sequence>
<dbReference type="Gene3D" id="3.20.20.140">
    <property type="entry name" value="Metal-dependent hydrolases"/>
    <property type="match status" value="1"/>
</dbReference>
<dbReference type="OrthoDB" id="543560at2"/>
<evidence type="ECO:0000313" key="2">
    <source>
        <dbReference type="EMBL" id="PWK21050.1"/>
    </source>
</evidence>
<reference evidence="2 3" key="1">
    <citation type="submission" date="2018-05" db="EMBL/GenBank/DDBJ databases">
        <title>Genomic Encyclopedia of Archaeal and Bacterial Type Strains, Phase II (KMG-II): from individual species to whole genera.</title>
        <authorList>
            <person name="Goeker M."/>
        </authorList>
    </citation>
    <scope>NUCLEOTIDE SEQUENCE [LARGE SCALE GENOMIC DNA]</scope>
    <source>
        <strain evidence="2 3">DSM 22637</strain>
    </source>
</reference>
<gene>
    <name evidence="2" type="ORF">LX78_00763</name>
</gene>
<dbReference type="Pfam" id="PF12228">
    <property type="entry name" value="DUF3604"/>
    <property type="match status" value="1"/>
</dbReference>
<feature type="compositionally biased region" description="Basic and acidic residues" evidence="1">
    <location>
        <begin position="22"/>
        <end position="31"/>
    </location>
</feature>
<feature type="compositionally biased region" description="Low complexity" evidence="1">
    <location>
        <begin position="32"/>
        <end position="41"/>
    </location>
</feature>
<name>A0A316EDL6_9FLAO</name>
<dbReference type="AlphaFoldDB" id="A0A316EDL6"/>
<protein>
    <submittedName>
        <fullName evidence="2">Uncharacterized protein DUF3604</fullName>
    </submittedName>
</protein>
<dbReference type="PROSITE" id="PS51257">
    <property type="entry name" value="PROKAR_LIPOPROTEIN"/>
    <property type="match status" value="1"/>
</dbReference>
<evidence type="ECO:0000313" key="3">
    <source>
        <dbReference type="Proteomes" id="UP000245430"/>
    </source>
</evidence>